<dbReference type="Gene3D" id="3.40.50.450">
    <property type="match status" value="1"/>
</dbReference>
<name>A0A254Q6T8_9BURK</name>
<dbReference type="SUPFAM" id="SSF102405">
    <property type="entry name" value="MCP/YpsA-like"/>
    <property type="match status" value="1"/>
</dbReference>
<comment type="caution">
    <text evidence="3">The sequence shown here is derived from an EMBL/GenBank/DDBJ whole genome shotgun (WGS) entry which is preliminary data.</text>
</comment>
<sequence length="101" mass="10912">MSSPKISNIALIQRNDPCYPARPLDLYDPPNSLYIYGDIQPLSLSMLAIVGSRAASPKGIKNTHCFSRALSEAGYLVISGLARYISPSLGAVTNHFNKTSN</sequence>
<dbReference type="OrthoDB" id="9785707at2"/>
<dbReference type="InterPro" id="IPR003488">
    <property type="entry name" value="DprA"/>
</dbReference>
<organism evidence="3 4">
    <name type="scientific">Polynucleobacter aenigmaticus</name>
    <dbReference type="NCBI Taxonomy" id="1743164"/>
    <lineage>
        <taxon>Bacteria</taxon>
        <taxon>Pseudomonadati</taxon>
        <taxon>Pseudomonadota</taxon>
        <taxon>Betaproteobacteria</taxon>
        <taxon>Burkholderiales</taxon>
        <taxon>Burkholderiaceae</taxon>
        <taxon>Polynucleobacter</taxon>
    </lineage>
</organism>
<dbReference type="Proteomes" id="UP000198104">
    <property type="component" value="Unassembled WGS sequence"/>
</dbReference>
<feature type="domain" description="Smf/DprA SLOG" evidence="2">
    <location>
        <begin position="11"/>
        <end position="83"/>
    </location>
</feature>
<evidence type="ECO:0000313" key="4">
    <source>
        <dbReference type="Proteomes" id="UP000198104"/>
    </source>
</evidence>
<dbReference type="PANTHER" id="PTHR43022:SF1">
    <property type="entry name" value="PROTEIN SMF"/>
    <property type="match status" value="1"/>
</dbReference>
<dbReference type="EMBL" id="NGUO01000002">
    <property type="protein sequence ID" value="OWS72521.1"/>
    <property type="molecule type" value="Genomic_DNA"/>
</dbReference>
<comment type="similarity">
    <text evidence="1">Belongs to the DprA/Smf family.</text>
</comment>
<evidence type="ECO:0000256" key="1">
    <source>
        <dbReference type="ARBA" id="ARBA00006525"/>
    </source>
</evidence>
<dbReference type="InterPro" id="IPR057666">
    <property type="entry name" value="DrpA_SLOG"/>
</dbReference>
<dbReference type="AlphaFoldDB" id="A0A254Q6T8"/>
<dbReference type="GO" id="GO:0009294">
    <property type="term" value="P:DNA-mediated transformation"/>
    <property type="evidence" value="ECO:0007669"/>
    <property type="project" value="InterPro"/>
</dbReference>
<dbReference type="RefSeq" id="WP_088526622.1">
    <property type="nucleotide sequence ID" value="NZ_NGUO01000002.1"/>
</dbReference>
<evidence type="ECO:0000259" key="2">
    <source>
        <dbReference type="Pfam" id="PF02481"/>
    </source>
</evidence>
<dbReference type="Pfam" id="PF02481">
    <property type="entry name" value="DNA_processg_A"/>
    <property type="match status" value="1"/>
</dbReference>
<dbReference type="PANTHER" id="PTHR43022">
    <property type="entry name" value="PROTEIN SMF"/>
    <property type="match status" value="1"/>
</dbReference>
<keyword evidence="4" id="KW-1185">Reference proteome</keyword>
<protein>
    <recommendedName>
        <fullName evidence="2">Smf/DprA SLOG domain-containing protein</fullName>
    </recommendedName>
</protein>
<reference evidence="3 4" key="1">
    <citation type="submission" date="2017-05" db="EMBL/GenBank/DDBJ databases">
        <title>Polynucleobacter sp. MWH-K35W1 isolated from the permanently anoxic monimolimnion of a meromictic lake.</title>
        <authorList>
            <person name="Hahn M.W."/>
        </authorList>
    </citation>
    <scope>NUCLEOTIDE SEQUENCE [LARGE SCALE GENOMIC DNA]</scope>
    <source>
        <strain evidence="3 4">MWH-K35W1</strain>
    </source>
</reference>
<proteinExistence type="inferred from homology"/>
<accession>A0A254Q6T8</accession>
<gene>
    <name evidence="3" type="ORF">CBI30_01790</name>
</gene>
<evidence type="ECO:0000313" key="3">
    <source>
        <dbReference type="EMBL" id="OWS72521.1"/>
    </source>
</evidence>